<dbReference type="Pfam" id="PF06250">
    <property type="entry name" value="YhcG_C"/>
    <property type="match status" value="1"/>
</dbReference>
<dbReference type="EMBL" id="CACRUU010000132">
    <property type="protein sequence ID" value="VYU73054.1"/>
    <property type="molecule type" value="Genomic_DNA"/>
</dbReference>
<evidence type="ECO:0000259" key="2">
    <source>
        <dbReference type="Pfam" id="PF17761"/>
    </source>
</evidence>
<feature type="domain" description="YhcG PDDEXK nuclease" evidence="1">
    <location>
        <begin position="85"/>
        <end position="186"/>
    </location>
</feature>
<organism evidence="4">
    <name type="scientific">Mediterraneibacter gnavus</name>
    <name type="common">Ruminococcus gnavus</name>
    <dbReference type="NCBI Taxonomy" id="33038"/>
    <lineage>
        <taxon>Bacteria</taxon>
        <taxon>Bacillati</taxon>
        <taxon>Bacillota</taxon>
        <taxon>Clostridia</taxon>
        <taxon>Lachnospirales</taxon>
        <taxon>Lachnospiraceae</taxon>
        <taxon>Mediterraneibacter</taxon>
    </lineage>
</organism>
<gene>
    <name evidence="3" type="ORF">LIQ10_15965</name>
    <name evidence="4" type="ORF">RGLFYP36_02923</name>
</gene>
<dbReference type="EMBL" id="JAJBNC010000033">
    <property type="protein sequence ID" value="MCB5495211.1"/>
    <property type="molecule type" value="Genomic_DNA"/>
</dbReference>
<dbReference type="InterPro" id="IPR053148">
    <property type="entry name" value="PD-DEXK-like_domain"/>
</dbReference>
<dbReference type="Pfam" id="PF17761">
    <property type="entry name" value="DUF1016_N"/>
    <property type="match status" value="1"/>
</dbReference>
<reference evidence="3" key="2">
    <citation type="submission" date="2021-10" db="EMBL/GenBank/DDBJ databases">
        <title>Collection of gut derived symbiotic bacterial strains cultured from healthy donors.</title>
        <authorList>
            <person name="Lin H."/>
            <person name="Littmann E."/>
            <person name="Claire K."/>
            <person name="Pamer E."/>
        </authorList>
    </citation>
    <scope>NUCLEOTIDE SEQUENCE</scope>
    <source>
        <strain evidence="3">MSK.23.4</strain>
    </source>
</reference>
<feature type="domain" description="YhcG N-terminal" evidence="2">
    <location>
        <begin position="11"/>
        <end position="61"/>
    </location>
</feature>
<name>A0A6N3H822_MEDGN</name>
<evidence type="ECO:0000313" key="4">
    <source>
        <dbReference type="EMBL" id="VYU73054.1"/>
    </source>
</evidence>
<dbReference type="RefSeq" id="WP_225084417.1">
    <property type="nucleotide sequence ID" value="NZ_BAABSA010000017.1"/>
</dbReference>
<evidence type="ECO:0000313" key="3">
    <source>
        <dbReference type="EMBL" id="MCB5495211.1"/>
    </source>
</evidence>
<dbReference type="Gene3D" id="3.40.1350.10">
    <property type="match status" value="1"/>
</dbReference>
<reference evidence="4" key="1">
    <citation type="submission" date="2019-11" db="EMBL/GenBank/DDBJ databases">
        <authorList>
            <person name="Feng L."/>
        </authorList>
    </citation>
    <scope>NUCLEOTIDE SEQUENCE</scope>
    <source>
        <strain evidence="4">RgnavusLFYP36</strain>
    </source>
</reference>
<accession>A0A6N3H822</accession>
<dbReference type="AlphaFoldDB" id="A0A6N3H822"/>
<protein>
    <submittedName>
        <fullName evidence="3">PDDEXK nuclease domain-containing protein</fullName>
    </submittedName>
</protein>
<dbReference type="PANTHER" id="PTHR30547:SF5">
    <property type="entry name" value="NUCLEASE YHCG-RELATED"/>
    <property type="match status" value="1"/>
</dbReference>
<dbReference type="Proteomes" id="UP001297422">
    <property type="component" value="Unassembled WGS sequence"/>
</dbReference>
<dbReference type="PANTHER" id="PTHR30547">
    <property type="entry name" value="UNCHARACTERIZED PROTEIN YHCG-RELATED"/>
    <property type="match status" value="1"/>
</dbReference>
<dbReference type="InterPro" id="IPR041527">
    <property type="entry name" value="YhcG_N"/>
</dbReference>
<dbReference type="GO" id="GO:0003676">
    <property type="term" value="F:nucleic acid binding"/>
    <property type="evidence" value="ECO:0007669"/>
    <property type="project" value="InterPro"/>
</dbReference>
<dbReference type="InterPro" id="IPR011856">
    <property type="entry name" value="tRNA_endonuc-like_dom_sf"/>
</dbReference>
<evidence type="ECO:0000259" key="1">
    <source>
        <dbReference type="Pfam" id="PF06250"/>
    </source>
</evidence>
<dbReference type="InterPro" id="IPR009362">
    <property type="entry name" value="YhcG_C"/>
</dbReference>
<proteinExistence type="predicted"/>
<sequence>MSNQFVTDPDVLVNNLSFSHIREIMGLTDAFERPFYETECMKCNWNVRELRRQIKTNLYVRAGISEKPELLLKKSEGNGNGTMLSIKDPFTFEFLGLDARYAVSESDLEQALMDHLQEFMLELGEGFCFEARQKRIVIDDKYYFIDLVFYNRILHCNVIIELKNDEFKHEDLGQLNAYVVSAEQTENT</sequence>